<dbReference type="GO" id="GO:0003729">
    <property type="term" value="F:mRNA binding"/>
    <property type="evidence" value="ECO:0007669"/>
    <property type="project" value="TreeGrafter"/>
</dbReference>
<dbReference type="InterPro" id="IPR012340">
    <property type="entry name" value="NA-bd_OB-fold"/>
</dbReference>
<reference evidence="3" key="1">
    <citation type="submission" date="2017-09" db="EMBL/GenBank/DDBJ databases">
        <title>Depth-based differentiation of microbial function through sediment-hosted aquifers and enrichment of novel symbionts in the deep terrestrial subsurface.</title>
        <authorList>
            <person name="Probst A.J."/>
            <person name="Ladd B."/>
            <person name="Jarett J.K."/>
            <person name="Geller-Mcgrath D.E."/>
            <person name="Sieber C.M.K."/>
            <person name="Emerson J.B."/>
            <person name="Anantharaman K."/>
            <person name="Thomas B.C."/>
            <person name="Malmstrom R."/>
            <person name="Stieglmeier M."/>
            <person name="Klingl A."/>
            <person name="Woyke T."/>
            <person name="Ryan C.M."/>
            <person name="Banfield J.F."/>
        </authorList>
    </citation>
    <scope>NUCLEOTIDE SEQUENCE [LARGE SCALE GENOMIC DNA]</scope>
</reference>
<dbReference type="EMBL" id="PFFO01000151">
    <property type="protein sequence ID" value="PIW07070.1"/>
    <property type="molecule type" value="Genomic_DNA"/>
</dbReference>
<dbReference type="SMART" id="SM00316">
    <property type="entry name" value="S1"/>
    <property type="match status" value="1"/>
</dbReference>
<dbReference type="InterPro" id="IPR050437">
    <property type="entry name" value="Ribos_protein_bS1-like"/>
</dbReference>
<dbReference type="Proteomes" id="UP000230556">
    <property type="component" value="Unassembled WGS sequence"/>
</dbReference>
<sequence length="64" mass="7109">MTHDAETGEEYDGKVTRVEAYGCFVEFLPGKQGLVHVSRMSKDYVQDATSLVKEGDTVHVYVKG</sequence>
<organism evidence="2 3">
    <name type="scientific">Candidatus Collierbacteria bacterium CG17_big_fil_post_rev_8_21_14_2_50_45_7</name>
    <dbReference type="NCBI Taxonomy" id="1974536"/>
    <lineage>
        <taxon>Bacteria</taxon>
        <taxon>Candidatus Collieribacteriota</taxon>
    </lineage>
</organism>
<evidence type="ECO:0000313" key="2">
    <source>
        <dbReference type="EMBL" id="PIW07070.1"/>
    </source>
</evidence>
<evidence type="ECO:0000259" key="1">
    <source>
        <dbReference type="PROSITE" id="PS50126"/>
    </source>
</evidence>
<dbReference type="Pfam" id="PF00575">
    <property type="entry name" value="S1"/>
    <property type="match status" value="1"/>
</dbReference>
<dbReference type="InterPro" id="IPR003029">
    <property type="entry name" value="S1_domain"/>
</dbReference>
<dbReference type="AlphaFoldDB" id="A0A2M7FMY8"/>
<feature type="domain" description="S1 motif" evidence="1">
    <location>
        <begin position="8"/>
        <end position="64"/>
    </location>
</feature>
<dbReference type="Gene3D" id="2.40.50.140">
    <property type="entry name" value="Nucleic acid-binding proteins"/>
    <property type="match status" value="1"/>
</dbReference>
<feature type="non-terminal residue" evidence="2">
    <location>
        <position position="64"/>
    </location>
</feature>
<accession>A0A2M7FMY8</accession>
<comment type="caution">
    <text evidence="2">The sequence shown here is derived from an EMBL/GenBank/DDBJ whole genome shotgun (WGS) entry which is preliminary data.</text>
</comment>
<gene>
    <name evidence="2" type="ORF">COW38_03500</name>
</gene>
<dbReference type="PROSITE" id="PS50126">
    <property type="entry name" value="S1"/>
    <property type="match status" value="1"/>
</dbReference>
<name>A0A2M7FMY8_9BACT</name>
<dbReference type="SUPFAM" id="SSF50249">
    <property type="entry name" value="Nucleic acid-binding proteins"/>
    <property type="match status" value="1"/>
</dbReference>
<proteinExistence type="predicted"/>
<dbReference type="PANTHER" id="PTHR10724:SF10">
    <property type="entry name" value="S1 RNA-BINDING DOMAIN-CONTAINING PROTEIN 1"/>
    <property type="match status" value="1"/>
</dbReference>
<dbReference type="GO" id="GO:0003735">
    <property type="term" value="F:structural constituent of ribosome"/>
    <property type="evidence" value="ECO:0007669"/>
    <property type="project" value="TreeGrafter"/>
</dbReference>
<evidence type="ECO:0000313" key="3">
    <source>
        <dbReference type="Proteomes" id="UP000230556"/>
    </source>
</evidence>
<protein>
    <recommendedName>
        <fullName evidence="1">S1 motif domain-containing protein</fullName>
    </recommendedName>
</protein>
<dbReference type="PANTHER" id="PTHR10724">
    <property type="entry name" value="30S RIBOSOMAL PROTEIN S1"/>
    <property type="match status" value="1"/>
</dbReference>
<dbReference type="GO" id="GO:0006412">
    <property type="term" value="P:translation"/>
    <property type="evidence" value="ECO:0007669"/>
    <property type="project" value="TreeGrafter"/>
</dbReference>